<evidence type="ECO:0000313" key="2">
    <source>
        <dbReference type="EMBL" id="MFC4269689.1"/>
    </source>
</evidence>
<keyword evidence="1" id="KW-0812">Transmembrane</keyword>
<keyword evidence="1" id="KW-0472">Membrane</keyword>
<dbReference type="Pfam" id="PF19578">
    <property type="entry name" value="DUF6090"/>
    <property type="match status" value="1"/>
</dbReference>
<organism evidence="2 3">
    <name type="scientific">Polaribacter marinivivus</name>
    <dbReference type="NCBI Taxonomy" id="1524260"/>
    <lineage>
        <taxon>Bacteria</taxon>
        <taxon>Pseudomonadati</taxon>
        <taxon>Bacteroidota</taxon>
        <taxon>Flavobacteriia</taxon>
        <taxon>Flavobacteriales</taxon>
        <taxon>Flavobacteriaceae</taxon>
    </lineage>
</organism>
<dbReference type="Proteomes" id="UP001595826">
    <property type="component" value="Unassembled WGS sequence"/>
</dbReference>
<proteinExistence type="predicted"/>
<evidence type="ECO:0000313" key="3">
    <source>
        <dbReference type="Proteomes" id="UP001595826"/>
    </source>
</evidence>
<keyword evidence="1" id="KW-1133">Transmembrane helix</keyword>
<dbReference type="EMBL" id="JBHSCY010000002">
    <property type="protein sequence ID" value="MFC4269689.1"/>
    <property type="molecule type" value="Genomic_DNA"/>
</dbReference>
<comment type="caution">
    <text evidence="2">The sequence shown here is derived from an EMBL/GenBank/DDBJ whole genome shotgun (WGS) entry which is preliminary data.</text>
</comment>
<keyword evidence="3" id="KW-1185">Reference proteome</keyword>
<dbReference type="InterPro" id="IPR045749">
    <property type="entry name" value="DUF6090"/>
</dbReference>
<accession>A0ABV8REG5</accession>
<evidence type="ECO:0000256" key="1">
    <source>
        <dbReference type="SAM" id="Phobius"/>
    </source>
</evidence>
<feature type="transmembrane region" description="Helical" evidence="1">
    <location>
        <begin position="21"/>
        <end position="42"/>
    </location>
</feature>
<gene>
    <name evidence="2" type="ORF">ACFOWD_12290</name>
</gene>
<name>A0ABV8REG5_9FLAO</name>
<protein>
    <submittedName>
        <fullName evidence="2">DUF6090 family protein</fullName>
    </submittedName>
</protein>
<sequence>MIQLFKKIRKKLIAEKRLVNYLAYAIGEILLVVIGILLALQFNNKNQEQENTKKERGYLISIVEDIEYQKVILKDMKRHSLESIEVAKSIIQDFDENKSFIGIDSLNDKLNYLIETYNFPNTNNTYSELVASGQLNLIKDKALSIDIINYYLNSQESADDVKNNIENIFYPEVYPTIKKLCQITMYDEDVGEDEDFLLGEYKELETLINQRLQEPEIKLDLLNAIKIRIQILSVHTFMINDILEIAEELIKSIDDYLGLTPEMVNHYD</sequence>
<dbReference type="RefSeq" id="WP_377410949.1">
    <property type="nucleotide sequence ID" value="NZ_JBHSCY010000002.1"/>
</dbReference>
<reference evidence="3" key="1">
    <citation type="journal article" date="2019" name="Int. J. Syst. Evol. Microbiol.">
        <title>The Global Catalogue of Microorganisms (GCM) 10K type strain sequencing project: providing services to taxonomists for standard genome sequencing and annotation.</title>
        <authorList>
            <consortium name="The Broad Institute Genomics Platform"/>
            <consortium name="The Broad Institute Genome Sequencing Center for Infectious Disease"/>
            <person name="Wu L."/>
            <person name="Ma J."/>
        </authorList>
    </citation>
    <scope>NUCLEOTIDE SEQUENCE [LARGE SCALE GENOMIC DNA]</scope>
    <source>
        <strain evidence="3">CECT 8655</strain>
    </source>
</reference>